<protein>
    <submittedName>
        <fullName evidence="4">Uncharacterized protein</fullName>
    </submittedName>
</protein>
<evidence type="ECO:0000256" key="2">
    <source>
        <dbReference type="ARBA" id="ARBA00023043"/>
    </source>
</evidence>
<keyword evidence="3" id="KW-0472">Membrane</keyword>
<dbReference type="InterPro" id="IPR036770">
    <property type="entry name" value="Ankyrin_rpt-contain_sf"/>
</dbReference>
<organism evidence="4">
    <name type="scientific">uncultured organism MedDCM-OCT-S11-C29</name>
    <dbReference type="NCBI Taxonomy" id="743658"/>
    <lineage>
        <taxon>unclassified sequences</taxon>
        <taxon>environmental samples</taxon>
    </lineage>
</organism>
<dbReference type="Pfam" id="PF12796">
    <property type="entry name" value="Ank_2"/>
    <property type="match status" value="1"/>
</dbReference>
<dbReference type="PANTHER" id="PTHR24189">
    <property type="entry name" value="MYOTROPHIN"/>
    <property type="match status" value="1"/>
</dbReference>
<keyword evidence="1" id="KW-0677">Repeat</keyword>
<dbReference type="EMBL" id="GU943145">
    <property type="protein sequence ID" value="ADD96525.1"/>
    <property type="molecule type" value="Genomic_DNA"/>
</dbReference>
<feature type="transmembrane region" description="Helical" evidence="3">
    <location>
        <begin position="36"/>
        <end position="57"/>
    </location>
</feature>
<keyword evidence="2" id="KW-0040">ANK repeat</keyword>
<dbReference type="SUPFAM" id="SSF48403">
    <property type="entry name" value="Ankyrin repeat"/>
    <property type="match status" value="1"/>
</dbReference>
<dbReference type="Gene3D" id="1.25.40.20">
    <property type="entry name" value="Ankyrin repeat-containing domain"/>
    <property type="match status" value="1"/>
</dbReference>
<evidence type="ECO:0000256" key="1">
    <source>
        <dbReference type="ARBA" id="ARBA00022737"/>
    </source>
</evidence>
<keyword evidence="3" id="KW-0812">Transmembrane</keyword>
<accession>D6PLC4</accession>
<dbReference type="InterPro" id="IPR002110">
    <property type="entry name" value="Ankyrin_rpt"/>
</dbReference>
<evidence type="ECO:0000256" key="3">
    <source>
        <dbReference type="SAM" id="Phobius"/>
    </source>
</evidence>
<keyword evidence="3" id="KW-1133">Transmembrane helix</keyword>
<dbReference type="InterPro" id="IPR050745">
    <property type="entry name" value="Multifunctional_regulatory"/>
</dbReference>
<proteinExistence type="predicted"/>
<name>D6PLC4_9ZZZZ</name>
<sequence length="167" mass="18485">MKDDDLKNAQTQLLKNQRSADRRVLFHIKRIASKRLVWFGFICLITGQFVGAARMNYEINAIKDYYTGQAGPRYAERTPLHSALDTKTAKLLIDNGADVNARTKAGRTPLHNSDTLGIAQLLISKGADVNAQILYGRFKGLTPLDTADNADIADFLRKHGGKTGKEL</sequence>
<dbReference type="AlphaFoldDB" id="D6PLC4"/>
<evidence type="ECO:0000313" key="4">
    <source>
        <dbReference type="EMBL" id="ADD96525.1"/>
    </source>
</evidence>
<reference evidence="4" key="1">
    <citation type="journal article" date="2010" name="ISME J.">
        <title>Metagenome of the Mediterranean deep chlorophyll maximum studied by direct and fosmid library 454 pyrosequencing.</title>
        <authorList>
            <person name="Ghai R."/>
            <person name="Martin-Cuadrado A.B."/>
            <person name="Molto A.G."/>
            <person name="Heredia I.G."/>
            <person name="Cabrera R."/>
            <person name="Martin J."/>
            <person name="Verdu M."/>
            <person name="Deschamps P."/>
            <person name="Moreira D."/>
            <person name="Lopez-Garcia P."/>
            <person name="Mira A."/>
            <person name="Rodriguez-Valera F."/>
        </authorList>
    </citation>
    <scope>NUCLEOTIDE SEQUENCE</scope>
</reference>
<dbReference type="SMART" id="SM00248">
    <property type="entry name" value="ANK"/>
    <property type="match status" value="2"/>
</dbReference>